<protein>
    <submittedName>
        <fullName evidence="1">Uncharacterized protein</fullName>
    </submittedName>
</protein>
<organism evidence="1 2">
    <name type="scientific">Rhizophagus irregularis</name>
    <dbReference type="NCBI Taxonomy" id="588596"/>
    <lineage>
        <taxon>Eukaryota</taxon>
        <taxon>Fungi</taxon>
        <taxon>Fungi incertae sedis</taxon>
        <taxon>Mucoromycota</taxon>
        <taxon>Glomeromycotina</taxon>
        <taxon>Glomeromycetes</taxon>
        <taxon>Glomerales</taxon>
        <taxon>Glomeraceae</taxon>
        <taxon>Rhizophagus</taxon>
    </lineage>
</organism>
<accession>A0A2I1HTS6</accession>
<comment type="caution">
    <text evidence="1">The sequence shown here is derived from an EMBL/GenBank/DDBJ whole genome shotgun (WGS) entry which is preliminary data.</text>
</comment>
<dbReference type="Proteomes" id="UP000234323">
    <property type="component" value="Unassembled WGS sequence"/>
</dbReference>
<name>A0A2I1HTS6_9GLOM</name>
<sequence>MFVYFIAMLLNPSDVHLIELYPRYFHLLNINTSYSSVKLNLNIDKNLNNILNNNEGQANIKINTLKGEIINLNINIQEGIKSPILINNYK</sequence>
<dbReference type="AlphaFoldDB" id="A0A2I1HTS6"/>
<reference evidence="1 2" key="1">
    <citation type="submission" date="2015-10" db="EMBL/GenBank/DDBJ databases">
        <title>Genome analyses suggest a sexual origin of heterokaryosis in a supposedly ancient asexual fungus.</title>
        <authorList>
            <person name="Ropars J."/>
            <person name="Sedzielewska K."/>
            <person name="Noel J."/>
            <person name="Charron P."/>
            <person name="Farinelli L."/>
            <person name="Marton T."/>
            <person name="Kruger M."/>
            <person name="Pelin A."/>
            <person name="Brachmann A."/>
            <person name="Corradi N."/>
        </authorList>
    </citation>
    <scope>NUCLEOTIDE SEQUENCE [LARGE SCALE GENOMIC DNA]</scope>
    <source>
        <strain evidence="1 2">A4</strain>
    </source>
</reference>
<keyword evidence="2" id="KW-1185">Reference proteome</keyword>
<proteinExistence type="predicted"/>
<evidence type="ECO:0000313" key="1">
    <source>
        <dbReference type="EMBL" id="PKY62295.1"/>
    </source>
</evidence>
<gene>
    <name evidence="1" type="ORF">RhiirA4_488538</name>
</gene>
<evidence type="ECO:0000313" key="2">
    <source>
        <dbReference type="Proteomes" id="UP000234323"/>
    </source>
</evidence>
<dbReference type="EMBL" id="LLXI01006829">
    <property type="protein sequence ID" value="PKY62295.1"/>
    <property type="molecule type" value="Genomic_DNA"/>
</dbReference>